<organism evidence="2 3">
    <name type="scientific">Favolaschia claudopus</name>
    <dbReference type="NCBI Taxonomy" id="2862362"/>
    <lineage>
        <taxon>Eukaryota</taxon>
        <taxon>Fungi</taxon>
        <taxon>Dikarya</taxon>
        <taxon>Basidiomycota</taxon>
        <taxon>Agaricomycotina</taxon>
        <taxon>Agaricomycetes</taxon>
        <taxon>Agaricomycetidae</taxon>
        <taxon>Agaricales</taxon>
        <taxon>Marasmiineae</taxon>
        <taxon>Mycenaceae</taxon>
        <taxon>Favolaschia</taxon>
    </lineage>
</organism>
<keyword evidence="1" id="KW-0812">Transmembrane</keyword>
<protein>
    <submittedName>
        <fullName evidence="2">Uncharacterized protein</fullName>
    </submittedName>
</protein>
<keyword evidence="1" id="KW-0472">Membrane</keyword>
<feature type="transmembrane region" description="Helical" evidence="1">
    <location>
        <begin position="110"/>
        <end position="131"/>
    </location>
</feature>
<reference evidence="2 3" key="1">
    <citation type="journal article" date="2024" name="J Genomics">
        <title>Draft genome sequencing and assembly of Favolaschia claudopus CIRM-BRFM 2984 isolated from oak limbs.</title>
        <authorList>
            <person name="Navarro D."/>
            <person name="Drula E."/>
            <person name="Chaduli D."/>
            <person name="Cazenave R."/>
            <person name="Ahrendt S."/>
            <person name="Wang J."/>
            <person name="Lipzen A."/>
            <person name="Daum C."/>
            <person name="Barry K."/>
            <person name="Grigoriev I.V."/>
            <person name="Favel A."/>
            <person name="Rosso M.N."/>
            <person name="Martin F."/>
        </authorList>
    </citation>
    <scope>NUCLEOTIDE SEQUENCE [LARGE SCALE GENOMIC DNA]</scope>
    <source>
        <strain evidence="2 3">CIRM-BRFM 2984</strain>
    </source>
</reference>
<dbReference type="Proteomes" id="UP001362999">
    <property type="component" value="Unassembled WGS sequence"/>
</dbReference>
<evidence type="ECO:0000313" key="2">
    <source>
        <dbReference type="EMBL" id="KAK7000520.1"/>
    </source>
</evidence>
<dbReference type="AlphaFoldDB" id="A0AAW0A376"/>
<dbReference type="EMBL" id="JAWWNJ010000088">
    <property type="protein sequence ID" value="KAK7000520.1"/>
    <property type="molecule type" value="Genomic_DNA"/>
</dbReference>
<evidence type="ECO:0000256" key="1">
    <source>
        <dbReference type="SAM" id="Phobius"/>
    </source>
</evidence>
<accession>A0AAW0A376</accession>
<evidence type="ECO:0000313" key="3">
    <source>
        <dbReference type="Proteomes" id="UP001362999"/>
    </source>
</evidence>
<feature type="non-terminal residue" evidence="2">
    <location>
        <position position="231"/>
    </location>
</feature>
<comment type="caution">
    <text evidence="2">The sequence shown here is derived from an EMBL/GenBank/DDBJ whole genome shotgun (WGS) entry which is preliminary data.</text>
</comment>
<keyword evidence="3" id="KW-1185">Reference proteome</keyword>
<name>A0AAW0A376_9AGAR</name>
<sequence>MIRNNELGESAPFHPSTTYFGNSEIGKTVKIVNGFGDGWTSHILLDGGRVFSSWGSRVFLNALLSFKGGMVLVGKFSVMYILLLIAGTRGTAKGGPDLGLLNSAVKLSESLSSVILVLPIFLGMISTSLLMKKSERDRRSWADVEYELSLRREINYLLRLFWWGWPLVCAAVIVQGLITLSWVYRNELEDFARSVISTVSTCARRAWGWVRRVSRSVVSTVSTCARRAWGW</sequence>
<feature type="transmembrane region" description="Helical" evidence="1">
    <location>
        <begin position="70"/>
        <end position="90"/>
    </location>
</feature>
<keyword evidence="1" id="KW-1133">Transmembrane helix</keyword>
<feature type="transmembrane region" description="Helical" evidence="1">
    <location>
        <begin position="160"/>
        <end position="184"/>
    </location>
</feature>
<proteinExistence type="predicted"/>
<gene>
    <name evidence="2" type="ORF">R3P38DRAFT_3056003</name>
</gene>